<evidence type="ECO:0008006" key="8">
    <source>
        <dbReference type="Google" id="ProtNLM"/>
    </source>
</evidence>
<protein>
    <recommendedName>
        <fullName evidence="8">RTA1 domain protein</fullName>
    </recommendedName>
</protein>
<dbReference type="STRING" id="5601.A0A0D2G0I6"/>
<reference evidence="6 7" key="1">
    <citation type="submission" date="2015-01" db="EMBL/GenBank/DDBJ databases">
        <title>The Genome Sequence of Capronia semiimmersa CBS27337.</title>
        <authorList>
            <consortium name="The Broad Institute Genomics Platform"/>
            <person name="Cuomo C."/>
            <person name="de Hoog S."/>
            <person name="Gorbushina A."/>
            <person name="Stielow B."/>
            <person name="Teixiera M."/>
            <person name="Abouelleil A."/>
            <person name="Chapman S.B."/>
            <person name="Priest M."/>
            <person name="Young S.K."/>
            <person name="Wortman J."/>
            <person name="Nusbaum C."/>
            <person name="Birren B."/>
        </authorList>
    </citation>
    <scope>NUCLEOTIDE SEQUENCE [LARGE SCALE GENOMIC DNA]</scope>
    <source>
        <strain evidence="6 7">CBS 27337</strain>
    </source>
</reference>
<dbReference type="GO" id="GO:0016020">
    <property type="term" value="C:membrane"/>
    <property type="evidence" value="ECO:0007669"/>
    <property type="project" value="UniProtKB-SubCell"/>
</dbReference>
<keyword evidence="3 5" id="KW-1133">Transmembrane helix</keyword>
<dbReference type="InterPro" id="IPR007568">
    <property type="entry name" value="RTA1"/>
</dbReference>
<feature type="transmembrane region" description="Helical" evidence="5">
    <location>
        <begin position="152"/>
        <end position="174"/>
    </location>
</feature>
<dbReference type="AlphaFoldDB" id="A0A0D2G0I6"/>
<keyword evidence="2 5" id="KW-0812">Transmembrane</keyword>
<evidence type="ECO:0000313" key="6">
    <source>
        <dbReference type="EMBL" id="KIW65624.1"/>
    </source>
</evidence>
<comment type="subcellular location">
    <subcellularLocation>
        <location evidence="1">Membrane</location>
        <topology evidence="1">Multi-pass membrane protein</topology>
    </subcellularLocation>
</comment>
<dbReference type="Proteomes" id="UP000054266">
    <property type="component" value="Unassembled WGS sequence"/>
</dbReference>
<keyword evidence="4 5" id="KW-0472">Membrane</keyword>
<feature type="transmembrane region" description="Helical" evidence="5">
    <location>
        <begin position="233"/>
        <end position="253"/>
    </location>
</feature>
<accession>A0A0D2G0I6</accession>
<sequence length="275" mass="30338">MSDSESHYDYSPSLPAAIIMTVAFGCLTALNGFRMVQRRVLFCIPFVVGGALETAGFAARAAGHYDPESTPAYVVQALAILLGPIFFAASVYMTLGRVIRAVDGERHSMMRLTRITKIFVGGDILCFLTQALGGGMLAGADSAKAVDRGENVILAGLILQMLIFGFFLVVAGTFHFRMRRHPTEKSMGGVFNWEGAMFVVYILSALITLRNLFRVIEYIMGEDGYLIQNEWPLYIFDAFLMILVLGVALKVSAQMRYAFRGLSETESHMLDRVDT</sequence>
<evidence type="ECO:0000313" key="7">
    <source>
        <dbReference type="Proteomes" id="UP000054266"/>
    </source>
</evidence>
<dbReference type="HOGENOM" id="CLU_033465_3_1_1"/>
<evidence type="ECO:0000256" key="3">
    <source>
        <dbReference type="ARBA" id="ARBA00022989"/>
    </source>
</evidence>
<evidence type="ECO:0000256" key="5">
    <source>
        <dbReference type="SAM" id="Phobius"/>
    </source>
</evidence>
<feature type="transmembrane region" description="Helical" evidence="5">
    <location>
        <begin position="12"/>
        <end position="33"/>
    </location>
</feature>
<evidence type="ECO:0000256" key="4">
    <source>
        <dbReference type="ARBA" id="ARBA00023136"/>
    </source>
</evidence>
<feature type="transmembrane region" description="Helical" evidence="5">
    <location>
        <begin position="73"/>
        <end position="95"/>
    </location>
</feature>
<feature type="transmembrane region" description="Helical" evidence="5">
    <location>
        <begin position="40"/>
        <end position="61"/>
    </location>
</feature>
<name>A0A0D2G0I6_9EURO</name>
<dbReference type="PANTHER" id="PTHR31465">
    <property type="entry name" value="PROTEIN RTA1-RELATED"/>
    <property type="match status" value="1"/>
</dbReference>
<dbReference type="Pfam" id="PF04479">
    <property type="entry name" value="RTA1"/>
    <property type="match status" value="1"/>
</dbReference>
<feature type="transmembrane region" description="Helical" evidence="5">
    <location>
        <begin position="195"/>
        <end position="213"/>
    </location>
</feature>
<dbReference type="EMBL" id="KN846960">
    <property type="protein sequence ID" value="KIW65624.1"/>
    <property type="molecule type" value="Genomic_DNA"/>
</dbReference>
<evidence type="ECO:0000256" key="1">
    <source>
        <dbReference type="ARBA" id="ARBA00004141"/>
    </source>
</evidence>
<dbReference type="PANTHER" id="PTHR31465:SF1">
    <property type="entry name" value="PROTEIN RTA1-RELATED"/>
    <property type="match status" value="1"/>
</dbReference>
<feature type="transmembrane region" description="Helical" evidence="5">
    <location>
        <begin position="115"/>
        <end position="140"/>
    </location>
</feature>
<organism evidence="6 7">
    <name type="scientific">Phialophora macrospora</name>
    <dbReference type="NCBI Taxonomy" id="1851006"/>
    <lineage>
        <taxon>Eukaryota</taxon>
        <taxon>Fungi</taxon>
        <taxon>Dikarya</taxon>
        <taxon>Ascomycota</taxon>
        <taxon>Pezizomycotina</taxon>
        <taxon>Eurotiomycetes</taxon>
        <taxon>Chaetothyriomycetidae</taxon>
        <taxon>Chaetothyriales</taxon>
        <taxon>Herpotrichiellaceae</taxon>
        <taxon>Phialophora</taxon>
    </lineage>
</organism>
<keyword evidence="7" id="KW-1185">Reference proteome</keyword>
<evidence type="ECO:0000256" key="2">
    <source>
        <dbReference type="ARBA" id="ARBA00022692"/>
    </source>
</evidence>
<gene>
    <name evidence="6" type="ORF">PV04_07866</name>
</gene>
<proteinExistence type="predicted"/>